<evidence type="ECO:0000313" key="3">
    <source>
        <dbReference type="RefSeq" id="XP_048141366.1"/>
    </source>
</evidence>
<dbReference type="GeneID" id="125316613"/>
<feature type="region of interest" description="Disordered" evidence="1">
    <location>
        <begin position="151"/>
        <end position="178"/>
    </location>
</feature>
<evidence type="ECO:0000256" key="1">
    <source>
        <dbReference type="SAM" id="MobiDB-lite"/>
    </source>
</evidence>
<feature type="compositionally biased region" description="Polar residues" evidence="1">
    <location>
        <begin position="166"/>
        <end position="178"/>
    </location>
</feature>
<gene>
    <name evidence="3" type="primary">LOC125316613</name>
</gene>
<sequence>MPKWLLPNKEGYISFVASKKLYKKFLGVAFCIVFQAKGKRFCSFKLDASVGGRQGKVYRGTLHSYNLDHVCLGYRETKDLWRLDDFGPNDSSHFHVSIRVYDNVGSRVIVKKCGFRLICKPLENDLEVLLQDDQFLDPALLYEVGYEDSQISTEEDNSSETEDLQDSQVSTGEDSLSDTGLNVADFSIEEHRYSRIHPHYRNVRPGGEIPKEFVLVEDSTISFMASQDLYDNFVGLVLCVVFGVEDGKKEISFDIMPHVNGERRNVLAGTLGSFDSDHMWIQYLVPNVLWGVLEGAVDFGQFEESYLRFSLAVRILGGTVKKLGYLLSCMRLEDDLKVALEHNQLMDPASLCEDFDSEDDDVRFRLPKYLCRFHIFPSATN</sequence>
<keyword evidence="2" id="KW-1185">Reference proteome</keyword>
<protein>
    <submittedName>
        <fullName evidence="3">Uncharacterized protein LOC125316613</fullName>
    </submittedName>
</protein>
<dbReference type="RefSeq" id="XP_048141366.1">
    <property type="nucleotide sequence ID" value="XM_048285409.1"/>
</dbReference>
<dbReference type="Proteomes" id="UP000827889">
    <property type="component" value="Chromosome 1"/>
</dbReference>
<feature type="compositionally biased region" description="Acidic residues" evidence="1">
    <location>
        <begin position="153"/>
        <end position="165"/>
    </location>
</feature>
<proteinExistence type="predicted"/>
<accession>A0ABM3HXP6</accession>
<evidence type="ECO:0000313" key="2">
    <source>
        <dbReference type="Proteomes" id="UP000827889"/>
    </source>
</evidence>
<organism evidence="2 3">
    <name type="scientific">Rhodamnia argentea</name>
    <dbReference type="NCBI Taxonomy" id="178133"/>
    <lineage>
        <taxon>Eukaryota</taxon>
        <taxon>Viridiplantae</taxon>
        <taxon>Streptophyta</taxon>
        <taxon>Embryophyta</taxon>
        <taxon>Tracheophyta</taxon>
        <taxon>Spermatophyta</taxon>
        <taxon>Magnoliopsida</taxon>
        <taxon>eudicotyledons</taxon>
        <taxon>Gunneridae</taxon>
        <taxon>Pentapetalae</taxon>
        <taxon>rosids</taxon>
        <taxon>malvids</taxon>
        <taxon>Myrtales</taxon>
        <taxon>Myrtaceae</taxon>
        <taxon>Myrtoideae</taxon>
        <taxon>Myrteae</taxon>
        <taxon>Australasian group</taxon>
        <taxon>Rhodamnia</taxon>
    </lineage>
</organism>
<reference evidence="2" key="1">
    <citation type="submission" date="2025-05" db="UniProtKB">
        <authorList>
            <consortium name="RefSeq"/>
        </authorList>
    </citation>
    <scope>NUCLEOTIDE SEQUENCE [LARGE SCALE GENOMIC DNA]</scope>
</reference>
<reference evidence="3" key="2">
    <citation type="submission" date="2025-08" db="UniProtKB">
        <authorList>
            <consortium name="RefSeq"/>
        </authorList>
    </citation>
    <scope>IDENTIFICATION</scope>
    <source>
        <tissue evidence="3">Leaf</tissue>
    </source>
</reference>
<name>A0ABM3HXP6_9MYRT</name>